<reference evidence="1 2" key="1">
    <citation type="submission" date="2019-04" db="EMBL/GenBank/DDBJ databases">
        <title>Trinickia sp. 7GSK02, isolated from subtropical forest soil.</title>
        <authorList>
            <person name="Gao Z.-H."/>
            <person name="Qiu L.-H."/>
        </authorList>
    </citation>
    <scope>NUCLEOTIDE SEQUENCE [LARGE SCALE GENOMIC DNA]</scope>
    <source>
        <strain evidence="1 2">7GSK02</strain>
    </source>
</reference>
<dbReference type="PANTHER" id="PTHR30432">
    <property type="entry name" value="TRANSCRIPTIONAL REGULATOR MODE"/>
    <property type="match status" value="1"/>
</dbReference>
<dbReference type="EMBL" id="SWJE01000002">
    <property type="protein sequence ID" value="TKC91808.1"/>
    <property type="molecule type" value="Genomic_DNA"/>
</dbReference>
<dbReference type="AlphaFoldDB" id="A0A4U1IDS5"/>
<dbReference type="Gene3D" id="1.10.10.10">
    <property type="entry name" value="Winged helix-like DNA-binding domain superfamily/Winged helix DNA-binding domain"/>
    <property type="match status" value="1"/>
</dbReference>
<dbReference type="SUPFAM" id="SSF46785">
    <property type="entry name" value="Winged helix' DNA-binding domain"/>
    <property type="match status" value="1"/>
</dbReference>
<dbReference type="InterPro" id="IPR036388">
    <property type="entry name" value="WH-like_DNA-bd_sf"/>
</dbReference>
<accession>A0A4U1IDS5</accession>
<dbReference type="Proteomes" id="UP000305539">
    <property type="component" value="Unassembled WGS sequence"/>
</dbReference>
<comment type="caution">
    <text evidence="1">The sequence shown here is derived from an EMBL/GenBank/DDBJ whole genome shotgun (WGS) entry which is preliminary data.</text>
</comment>
<dbReference type="PANTHER" id="PTHR30432:SF1">
    <property type="entry name" value="DNA-BINDING TRANSCRIPTIONAL DUAL REGULATOR MODE"/>
    <property type="match status" value="1"/>
</dbReference>
<keyword evidence="2" id="KW-1185">Reference proteome</keyword>
<evidence type="ECO:0000313" key="2">
    <source>
        <dbReference type="Proteomes" id="UP000305539"/>
    </source>
</evidence>
<gene>
    <name evidence="1" type="ORF">FAZ69_05075</name>
</gene>
<dbReference type="OrthoDB" id="9805928at2"/>
<proteinExistence type="predicted"/>
<dbReference type="InterPro" id="IPR036390">
    <property type="entry name" value="WH_DNA-bd_sf"/>
</dbReference>
<dbReference type="InterPro" id="IPR051815">
    <property type="entry name" value="Molybdate_resp_trans_reg"/>
</dbReference>
<name>A0A4U1IDS5_9BURK</name>
<protein>
    <submittedName>
        <fullName evidence="1">LysR family transcriptional regulator</fullName>
    </submittedName>
</protein>
<evidence type="ECO:0000313" key="1">
    <source>
        <dbReference type="EMBL" id="TKC91808.1"/>
    </source>
</evidence>
<organism evidence="1 2">
    <name type="scientific">Trinickia terrae</name>
    <dbReference type="NCBI Taxonomy" id="2571161"/>
    <lineage>
        <taxon>Bacteria</taxon>
        <taxon>Pseudomonadati</taxon>
        <taxon>Pseudomonadota</taxon>
        <taxon>Betaproteobacteria</taxon>
        <taxon>Burkholderiales</taxon>
        <taxon>Burkholderiaceae</taxon>
        <taxon>Trinickia</taxon>
    </lineage>
</organism>
<sequence>MTSTGCTPTVQLKIKLGPHALIGPGKIALLEAIQATGSISAASRATTMSYRKTRDLLEALNATFNAPVVMATKGGSKYGGTTLTPLGEMLVERYRDIEAASNRAAESALSDLLSSFISQASSD</sequence>